<dbReference type="OrthoDB" id="9804920at2"/>
<dbReference type="SUPFAM" id="SSF52317">
    <property type="entry name" value="Class I glutamine amidotransferase-like"/>
    <property type="match status" value="1"/>
</dbReference>
<sequence>MRYTALTLITAWFVLMSSEAQTNVTQLSIINPTARNIEKLVFFKENGFFNFDSLLVTGIFHAGNTDEIEKSKQYLADQQINFVKINTIKGEMPTDSLFSINKWSPQFKDLFKASDGLIFFGGNDVPPAIYGEKTFITTDIIDRTRNWELSLMFHLIGGDQNPDVKPLLEENPDFTIMGICLGMQIMNVAAGGSLYQDIPAQVYGLDYCEDVAQLPVHQQHKNYLYGINNTDDKTSYISFHPISIKPNSFLSQIGTSAGMCVPSVHHQAVKKVGQNLIPAATSKDGKVIEALEHKRYNNVYGIQFHIDFPELYREDAVFKISSEKDFRPSKAEKNFYKLLWKGFSERIKNNHMN</sequence>
<dbReference type="InterPro" id="IPR044668">
    <property type="entry name" value="PuuD-like"/>
</dbReference>
<evidence type="ECO:0000313" key="2">
    <source>
        <dbReference type="EMBL" id="PWD98154.1"/>
    </source>
</evidence>
<protein>
    <submittedName>
        <fullName evidence="2">Uncharacterized protein</fullName>
    </submittedName>
</protein>
<dbReference type="PANTHER" id="PTHR43235">
    <property type="entry name" value="GLUTAMINE AMIDOTRANSFERASE PB2B2.05-RELATED"/>
    <property type="match status" value="1"/>
</dbReference>
<feature type="chain" id="PRO_5015657638" evidence="1">
    <location>
        <begin position="23"/>
        <end position="353"/>
    </location>
</feature>
<keyword evidence="3" id="KW-1185">Reference proteome</keyword>
<dbReference type="InterPro" id="IPR029062">
    <property type="entry name" value="Class_I_gatase-like"/>
</dbReference>
<name>A0A2U2B541_9BACT</name>
<reference evidence="2 3" key="1">
    <citation type="submission" date="2018-05" db="EMBL/GenBank/DDBJ databases">
        <title>Marinilabilia rubrum sp. nov., isolated from saltern sediment.</title>
        <authorList>
            <person name="Zhang R."/>
        </authorList>
    </citation>
    <scope>NUCLEOTIDE SEQUENCE [LARGE SCALE GENOMIC DNA]</scope>
    <source>
        <strain evidence="2 3">WTE16</strain>
    </source>
</reference>
<dbReference type="AlphaFoldDB" id="A0A2U2B541"/>
<accession>A0A2U2B541</accession>
<evidence type="ECO:0000256" key="1">
    <source>
        <dbReference type="SAM" id="SignalP"/>
    </source>
</evidence>
<evidence type="ECO:0000313" key="3">
    <source>
        <dbReference type="Proteomes" id="UP000244956"/>
    </source>
</evidence>
<dbReference type="EMBL" id="QEWP01000018">
    <property type="protein sequence ID" value="PWD98154.1"/>
    <property type="molecule type" value="Genomic_DNA"/>
</dbReference>
<feature type="signal peptide" evidence="1">
    <location>
        <begin position="1"/>
        <end position="22"/>
    </location>
</feature>
<dbReference type="GO" id="GO:0005829">
    <property type="term" value="C:cytosol"/>
    <property type="evidence" value="ECO:0007669"/>
    <property type="project" value="TreeGrafter"/>
</dbReference>
<dbReference type="RefSeq" id="WP_109265648.1">
    <property type="nucleotide sequence ID" value="NZ_QEWP01000018.1"/>
</dbReference>
<keyword evidence="1" id="KW-0732">Signal</keyword>
<dbReference type="GO" id="GO:0016811">
    <property type="term" value="F:hydrolase activity, acting on carbon-nitrogen (but not peptide) bonds, in linear amides"/>
    <property type="evidence" value="ECO:0007669"/>
    <property type="project" value="InterPro"/>
</dbReference>
<proteinExistence type="predicted"/>
<dbReference type="Pfam" id="PF07722">
    <property type="entry name" value="Peptidase_C26"/>
    <property type="match status" value="1"/>
</dbReference>
<organism evidence="2 3">
    <name type="scientific">Marinilabilia rubra</name>
    <dbReference type="NCBI Taxonomy" id="2162893"/>
    <lineage>
        <taxon>Bacteria</taxon>
        <taxon>Pseudomonadati</taxon>
        <taxon>Bacteroidota</taxon>
        <taxon>Bacteroidia</taxon>
        <taxon>Marinilabiliales</taxon>
        <taxon>Marinilabiliaceae</taxon>
        <taxon>Marinilabilia</taxon>
    </lineage>
</organism>
<gene>
    <name evidence="2" type="ORF">DDZ16_16810</name>
</gene>
<dbReference type="PROSITE" id="PS51273">
    <property type="entry name" value="GATASE_TYPE_1"/>
    <property type="match status" value="1"/>
</dbReference>
<dbReference type="Gene3D" id="3.40.50.880">
    <property type="match status" value="1"/>
</dbReference>
<comment type="caution">
    <text evidence="2">The sequence shown here is derived from an EMBL/GenBank/DDBJ whole genome shotgun (WGS) entry which is preliminary data.</text>
</comment>
<dbReference type="InterPro" id="IPR011697">
    <property type="entry name" value="Peptidase_C26"/>
</dbReference>
<dbReference type="PANTHER" id="PTHR43235:SF1">
    <property type="entry name" value="GLUTAMINE AMIDOTRANSFERASE PB2B2.05-RELATED"/>
    <property type="match status" value="1"/>
</dbReference>
<dbReference type="Proteomes" id="UP000244956">
    <property type="component" value="Unassembled WGS sequence"/>
</dbReference>